<feature type="transmembrane region" description="Helical" evidence="8">
    <location>
        <begin position="157"/>
        <end position="179"/>
    </location>
</feature>
<feature type="transmembrane region" description="Helical" evidence="8">
    <location>
        <begin position="43"/>
        <end position="62"/>
    </location>
</feature>
<evidence type="ECO:0000256" key="3">
    <source>
        <dbReference type="ARBA" id="ARBA00022475"/>
    </source>
</evidence>
<evidence type="ECO:0000256" key="5">
    <source>
        <dbReference type="ARBA" id="ARBA00022692"/>
    </source>
</evidence>
<keyword evidence="4" id="KW-0997">Cell inner membrane</keyword>
<protein>
    <submittedName>
        <fullName evidence="10">PPP family 3-phenylpropionic acid transporter</fullName>
    </submittedName>
</protein>
<dbReference type="SUPFAM" id="SSF103473">
    <property type="entry name" value="MFS general substrate transporter"/>
    <property type="match status" value="1"/>
</dbReference>
<feature type="transmembrane region" description="Helical" evidence="8">
    <location>
        <begin position="325"/>
        <end position="344"/>
    </location>
</feature>
<feature type="transmembrane region" description="Helical" evidence="8">
    <location>
        <begin position="71"/>
        <end position="89"/>
    </location>
</feature>
<feature type="transmembrane region" description="Helical" evidence="8">
    <location>
        <begin position="95"/>
        <end position="119"/>
    </location>
</feature>
<gene>
    <name evidence="10" type="ORF">B0F88_11034</name>
</gene>
<dbReference type="InterPro" id="IPR020846">
    <property type="entry name" value="MFS_dom"/>
</dbReference>
<dbReference type="Gene3D" id="1.20.1250.20">
    <property type="entry name" value="MFS general substrate transporter like domains"/>
    <property type="match status" value="2"/>
</dbReference>
<evidence type="ECO:0000256" key="4">
    <source>
        <dbReference type="ARBA" id="ARBA00022519"/>
    </source>
</evidence>
<dbReference type="Pfam" id="PF12832">
    <property type="entry name" value="MFS_1_like"/>
    <property type="match status" value="1"/>
</dbReference>
<name>A0A2S6GVL5_9GAMM</name>
<keyword evidence="6 8" id="KW-1133">Transmembrane helix</keyword>
<dbReference type="InterPro" id="IPR036259">
    <property type="entry name" value="MFS_trans_sf"/>
</dbReference>
<dbReference type="AlphaFoldDB" id="A0A2S6GVL5"/>
<dbReference type="EMBL" id="PTIY01000010">
    <property type="protein sequence ID" value="PPK69248.1"/>
    <property type="molecule type" value="Genomic_DNA"/>
</dbReference>
<keyword evidence="5 8" id="KW-0812">Transmembrane</keyword>
<feature type="transmembrane region" description="Helical" evidence="8">
    <location>
        <begin position="232"/>
        <end position="253"/>
    </location>
</feature>
<reference evidence="10 11" key="1">
    <citation type="submission" date="2018-02" db="EMBL/GenBank/DDBJ databases">
        <title>Subsurface microbial communities from deep shales in Ohio and West Virginia, USA.</title>
        <authorList>
            <person name="Wrighton K."/>
        </authorList>
    </citation>
    <scope>NUCLEOTIDE SEQUENCE [LARGE SCALE GENOMIC DNA]</scope>
    <source>
        <strain evidence="10 11">OWC-G53F</strain>
    </source>
</reference>
<dbReference type="GO" id="GO:0015528">
    <property type="term" value="F:lactose:proton symporter activity"/>
    <property type="evidence" value="ECO:0007669"/>
    <property type="project" value="TreeGrafter"/>
</dbReference>
<evidence type="ECO:0000256" key="7">
    <source>
        <dbReference type="ARBA" id="ARBA00023136"/>
    </source>
</evidence>
<dbReference type="Proteomes" id="UP000238071">
    <property type="component" value="Unassembled WGS sequence"/>
</dbReference>
<dbReference type="GO" id="GO:0030395">
    <property type="term" value="F:lactose binding"/>
    <property type="evidence" value="ECO:0007669"/>
    <property type="project" value="TreeGrafter"/>
</dbReference>
<feature type="transmembrane region" description="Helical" evidence="8">
    <location>
        <begin position="131"/>
        <end position="151"/>
    </location>
</feature>
<feature type="transmembrane region" description="Helical" evidence="8">
    <location>
        <begin position="286"/>
        <end position="313"/>
    </location>
</feature>
<evidence type="ECO:0000256" key="1">
    <source>
        <dbReference type="ARBA" id="ARBA00004429"/>
    </source>
</evidence>
<sequence>MSIPYWRLSGFYFFYFATVGTFLPYWSLYLKESGFNPVQIGELFALLGGTRIIAPMLCGWIADHTGKNLRIIRISSFLTALLFAGFLIIDGYSWFAWVTVAFGIFWNSTLPQFEAVTLYHLKDQAHRYSRIRLWGSIGFIVSVLGVGRLLDVLPSDIIPAAVTSWMAMIWLVSLMTPPAQATHHETAAIGILQIIKRPEVLAFLLASMLLQFAHAPYYVFYSIYLKHYQYSASLTGFLWALGVFAEIVLFIYMRRVLKRFSLRAILLASSLLSIMRWLIIGWCIDYFWLLIVAQLLHAATFAGVHVAAIHLVHQYFGDRHQGKGQALYASLGFGLGGMLGSYYSGYYWESLGAQSVYSMAAVFCSIAFVIVYIWVGRESSQDKTVLG</sequence>
<keyword evidence="3" id="KW-1003">Cell membrane</keyword>
<keyword evidence="7 8" id="KW-0472">Membrane</keyword>
<comment type="subcellular location">
    <subcellularLocation>
        <location evidence="1">Cell inner membrane</location>
        <topology evidence="1">Multi-pass membrane protein</topology>
    </subcellularLocation>
</comment>
<dbReference type="InterPro" id="IPR026032">
    <property type="entry name" value="HcaT-like"/>
</dbReference>
<dbReference type="PANTHER" id="PTHR23522:SF10">
    <property type="entry name" value="3-PHENYLPROPIONIC ACID TRANSPORTER-RELATED"/>
    <property type="match status" value="1"/>
</dbReference>
<feature type="transmembrane region" description="Helical" evidence="8">
    <location>
        <begin position="12"/>
        <end position="31"/>
    </location>
</feature>
<evidence type="ECO:0000256" key="8">
    <source>
        <dbReference type="SAM" id="Phobius"/>
    </source>
</evidence>
<dbReference type="RefSeq" id="WP_181049901.1">
    <property type="nucleotide sequence ID" value="NZ_PTIY01000010.1"/>
</dbReference>
<organism evidence="10 11">
    <name type="scientific">Methylobacter tundripaludum</name>
    <dbReference type="NCBI Taxonomy" id="173365"/>
    <lineage>
        <taxon>Bacteria</taxon>
        <taxon>Pseudomonadati</taxon>
        <taxon>Pseudomonadota</taxon>
        <taxon>Gammaproteobacteria</taxon>
        <taxon>Methylococcales</taxon>
        <taxon>Methylococcaceae</taxon>
        <taxon>Methylobacter</taxon>
    </lineage>
</organism>
<dbReference type="PANTHER" id="PTHR23522">
    <property type="entry name" value="BLL5896 PROTEIN"/>
    <property type="match status" value="1"/>
</dbReference>
<proteinExistence type="predicted"/>
<feature type="transmembrane region" description="Helical" evidence="8">
    <location>
        <begin position="356"/>
        <end position="375"/>
    </location>
</feature>
<dbReference type="PIRSF" id="PIRSF004925">
    <property type="entry name" value="HcaT"/>
    <property type="match status" value="1"/>
</dbReference>
<evidence type="ECO:0000313" key="11">
    <source>
        <dbReference type="Proteomes" id="UP000238071"/>
    </source>
</evidence>
<dbReference type="CDD" id="cd17335">
    <property type="entry name" value="MFS_MFSD6"/>
    <property type="match status" value="1"/>
</dbReference>
<evidence type="ECO:0000313" key="10">
    <source>
        <dbReference type="EMBL" id="PPK69248.1"/>
    </source>
</evidence>
<feature type="transmembrane region" description="Helical" evidence="8">
    <location>
        <begin position="200"/>
        <end position="220"/>
    </location>
</feature>
<dbReference type="GO" id="GO:0005886">
    <property type="term" value="C:plasma membrane"/>
    <property type="evidence" value="ECO:0007669"/>
    <property type="project" value="UniProtKB-SubCell"/>
</dbReference>
<keyword evidence="2" id="KW-0813">Transport</keyword>
<dbReference type="NCBIfam" id="NF037955">
    <property type="entry name" value="mfs"/>
    <property type="match status" value="1"/>
</dbReference>
<evidence type="ECO:0000256" key="6">
    <source>
        <dbReference type="ARBA" id="ARBA00022989"/>
    </source>
</evidence>
<keyword evidence="11" id="KW-1185">Reference proteome</keyword>
<evidence type="ECO:0000256" key="2">
    <source>
        <dbReference type="ARBA" id="ARBA00022448"/>
    </source>
</evidence>
<dbReference type="InterPro" id="IPR024989">
    <property type="entry name" value="MFS_assoc_dom"/>
</dbReference>
<feature type="domain" description="Major facilitator superfamily (MFS) profile" evidence="9">
    <location>
        <begin position="199"/>
        <end position="387"/>
    </location>
</feature>
<evidence type="ECO:0000259" key="9">
    <source>
        <dbReference type="PROSITE" id="PS50850"/>
    </source>
</evidence>
<comment type="caution">
    <text evidence="10">The sequence shown here is derived from an EMBL/GenBank/DDBJ whole genome shotgun (WGS) entry which is preliminary data.</text>
</comment>
<feature type="transmembrane region" description="Helical" evidence="8">
    <location>
        <begin position="260"/>
        <end position="280"/>
    </location>
</feature>
<dbReference type="PROSITE" id="PS50850">
    <property type="entry name" value="MFS"/>
    <property type="match status" value="1"/>
</dbReference>
<accession>A0A2S6GVL5</accession>